<reference evidence="1" key="1">
    <citation type="submission" date="2020-11" db="EMBL/GenBank/DDBJ databases">
        <authorList>
            <person name="Tran Van P."/>
        </authorList>
    </citation>
    <scope>NUCLEOTIDE SEQUENCE</scope>
</reference>
<dbReference type="InterPro" id="IPR033778">
    <property type="entry name" value="CPCFC"/>
</dbReference>
<sequence>MNSVLLALCLASVVLASPPADKYPAGISPHACPNFPF</sequence>
<organism evidence="1">
    <name type="scientific">Cyprideis torosa</name>
    <dbReference type="NCBI Taxonomy" id="163714"/>
    <lineage>
        <taxon>Eukaryota</taxon>
        <taxon>Metazoa</taxon>
        <taxon>Ecdysozoa</taxon>
        <taxon>Arthropoda</taxon>
        <taxon>Crustacea</taxon>
        <taxon>Oligostraca</taxon>
        <taxon>Ostracoda</taxon>
        <taxon>Podocopa</taxon>
        <taxon>Podocopida</taxon>
        <taxon>Cytherocopina</taxon>
        <taxon>Cytheroidea</taxon>
        <taxon>Cytherideidae</taxon>
        <taxon>Cyprideis</taxon>
    </lineage>
</organism>
<accession>A0A7R8W2L4</accession>
<gene>
    <name evidence="1" type="ORF">CTOB1V02_LOCUS1642</name>
</gene>
<dbReference type="OrthoDB" id="8186685at2759"/>
<dbReference type="AlphaFoldDB" id="A0A7R8W2L4"/>
<protein>
    <submittedName>
        <fullName evidence="1">Uncharacterized protein</fullName>
    </submittedName>
</protein>
<name>A0A7R8W2L4_9CRUS</name>
<dbReference type="Pfam" id="PF17223">
    <property type="entry name" value="CPCFC"/>
    <property type="match status" value="1"/>
</dbReference>
<proteinExistence type="predicted"/>
<dbReference type="EMBL" id="OB660236">
    <property type="protein sequence ID" value="CAD7223662.1"/>
    <property type="molecule type" value="Genomic_DNA"/>
</dbReference>
<dbReference type="GO" id="GO:0042302">
    <property type="term" value="F:structural constituent of cuticle"/>
    <property type="evidence" value="ECO:0007669"/>
    <property type="project" value="InterPro"/>
</dbReference>
<evidence type="ECO:0000313" key="1">
    <source>
        <dbReference type="EMBL" id="CAD7223662.1"/>
    </source>
</evidence>